<evidence type="ECO:0000256" key="9">
    <source>
        <dbReference type="SAM" id="Phobius"/>
    </source>
</evidence>
<reference evidence="12" key="1">
    <citation type="submission" date="2021-02" db="EMBL/GenBank/DDBJ databases">
        <authorList>
            <person name="Dougan E. K."/>
            <person name="Rhodes N."/>
            <person name="Thang M."/>
            <person name="Chan C."/>
        </authorList>
    </citation>
    <scope>NUCLEOTIDE SEQUENCE</scope>
</reference>
<evidence type="ECO:0000259" key="10">
    <source>
        <dbReference type="Pfam" id="PF06762"/>
    </source>
</evidence>
<keyword evidence="4" id="KW-0256">Endoplasmic reticulum</keyword>
<evidence type="ECO:0000256" key="7">
    <source>
        <dbReference type="ARBA" id="ARBA00023180"/>
    </source>
</evidence>
<comment type="similarity">
    <text evidence="2">Belongs to the lipase maturation factor family.</text>
</comment>
<dbReference type="AlphaFoldDB" id="A0A812J7G8"/>
<dbReference type="InterPro" id="IPR057433">
    <property type="entry name" value="LMF1/2_C"/>
</dbReference>
<keyword evidence="13" id="KW-1185">Reference proteome</keyword>
<dbReference type="Pfam" id="PF06762">
    <property type="entry name" value="LMF1"/>
    <property type="match status" value="1"/>
</dbReference>
<keyword evidence="7" id="KW-0325">Glycoprotein</keyword>
<gene>
    <name evidence="12" type="primary">lmf2</name>
    <name evidence="12" type="ORF">SNAT2548_LOCUS6065</name>
</gene>
<evidence type="ECO:0000256" key="4">
    <source>
        <dbReference type="ARBA" id="ARBA00022824"/>
    </source>
</evidence>
<evidence type="ECO:0000256" key="5">
    <source>
        <dbReference type="ARBA" id="ARBA00022989"/>
    </source>
</evidence>
<dbReference type="InterPro" id="IPR057434">
    <property type="entry name" value="LMF1/2_N"/>
</dbReference>
<feature type="transmembrane region" description="Helical" evidence="9">
    <location>
        <begin position="314"/>
        <end position="345"/>
    </location>
</feature>
<feature type="domain" description="Lipase maturation factor 1/2 N-terminal" evidence="10">
    <location>
        <begin position="188"/>
        <end position="350"/>
    </location>
</feature>
<sequence length="601" mass="67250">MLGLMGQPFAPRPWFLAHEPSALAHPACKVRCLRLPRAALDQPLRKMKPWSSFRGRPAAGFLCALVAWSAYAALGRRTFCFTAVLVSRLALLMNSVMFASLGQQADGLMGESGISPLLYDGSTASWWDGLLLRKLQSSRPSYTAGICAIVAIVPCFLPVCAVSGLAVGLVLVWLSVVYRGYMQVDFLHYQWDALAMELSALAAIAALARVPRSPIVREGCAALSMHCFALLGFKLMWGSCFCKLFSNCPEWNFGTAMQHHHRTTCLPKPLARTMHRWSSSSKVSQAQVRATLWVEGPLSLLALLGWPRGRAICALLWCALMLTIAASGNYGFFNLQTCVIAVALLDDHQLGQMLGNSVLDPPMALPTWFVLDGIPWATTFCYWVLYTGATMSSLHRISRVKPPVLFEEAEELLASAQLSCRYGLFARMTTTRDEVVIRELHQLPRDLGQRAVKDGLASKASDDTYWVELAFPYKPGPLNRAPPVLLTHMPRLDWQLWFVSLEWAQTSDTPAWFQRFLQCLRERRASVVRLVAHKGQHPVQELVLLQSPKATRVAFEEYDFCMPSQLDVTKTDDSWQCGEWWCRRTPAASSQRQDEWSAWFS</sequence>
<dbReference type="PANTHER" id="PTHR14463">
    <property type="entry name" value="LIPASE MATURATION FACTOR"/>
    <property type="match status" value="1"/>
</dbReference>
<feature type="domain" description="Lipase maturation factor 1/2 C-terminal" evidence="11">
    <location>
        <begin position="420"/>
        <end position="584"/>
    </location>
</feature>
<proteinExistence type="inferred from homology"/>
<dbReference type="OrthoDB" id="434126at2759"/>
<feature type="transmembrane region" description="Helical" evidence="9">
    <location>
        <begin position="143"/>
        <end position="176"/>
    </location>
</feature>
<keyword evidence="3 9" id="KW-0812">Transmembrane</keyword>
<organism evidence="12 13">
    <name type="scientific">Symbiodinium natans</name>
    <dbReference type="NCBI Taxonomy" id="878477"/>
    <lineage>
        <taxon>Eukaryota</taxon>
        <taxon>Sar</taxon>
        <taxon>Alveolata</taxon>
        <taxon>Dinophyceae</taxon>
        <taxon>Suessiales</taxon>
        <taxon>Symbiodiniaceae</taxon>
        <taxon>Symbiodinium</taxon>
    </lineage>
</organism>
<dbReference type="Proteomes" id="UP000604046">
    <property type="component" value="Unassembled WGS sequence"/>
</dbReference>
<feature type="transmembrane region" description="Helical" evidence="9">
    <location>
        <begin position="55"/>
        <end position="74"/>
    </location>
</feature>
<evidence type="ECO:0000259" key="11">
    <source>
        <dbReference type="Pfam" id="PF25179"/>
    </source>
</evidence>
<dbReference type="Pfam" id="PF25179">
    <property type="entry name" value="LMF1_C"/>
    <property type="match status" value="1"/>
</dbReference>
<comment type="subcellular location">
    <subcellularLocation>
        <location evidence="1">Endoplasmic reticulum membrane</location>
        <topology evidence="1">Multi-pass membrane protein</topology>
    </subcellularLocation>
</comment>
<name>A0A812J7G8_9DINO</name>
<comment type="caution">
    <text evidence="12">The sequence shown here is derived from an EMBL/GenBank/DDBJ whole genome shotgun (WGS) entry which is preliminary data.</text>
</comment>
<evidence type="ECO:0000313" key="13">
    <source>
        <dbReference type="Proteomes" id="UP000604046"/>
    </source>
</evidence>
<feature type="transmembrane region" description="Helical" evidence="9">
    <location>
        <begin position="80"/>
        <end position="101"/>
    </location>
</feature>
<evidence type="ECO:0000256" key="2">
    <source>
        <dbReference type="ARBA" id="ARBA00005512"/>
    </source>
</evidence>
<evidence type="ECO:0000313" key="12">
    <source>
        <dbReference type="EMBL" id="CAE7201823.1"/>
    </source>
</evidence>
<dbReference type="GO" id="GO:0005789">
    <property type="term" value="C:endoplasmic reticulum membrane"/>
    <property type="evidence" value="ECO:0007669"/>
    <property type="project" value="UniProtKB-SubCell"/>
</dbReference>
<dbReference type="PANTHER" id="PTHR14463:SF5">
    <property type="entry name" value="LIPASE MATURATION FACTOR 2"/>
    <property type="match status" value="1"/>
</dbReference>
<accession>A0A812J7G8</accession>
<dbReference type="GO" id="GO:0051604">
    <property type="term" value="P:protein maturation"/>
    <property type="evidence" value="ECO:0007669"/>
    <property type="project" value="InterPro"/>
</dbReference>
<evidence type="ECO:0000256" key="1">
    <source>
        <dbReference type="ARBA" id="ARBA00004477"/>
    </source>
</evidence>
<dbReference type="InterPro" id="IPR009613">
    <property type="entry name" value="LMF"/>
</dbReference>
<dbReference type="EMBL" id="CAJNDS010000399">
    <property type="protein sequence ID" value="CAE7201823.1"/>
    <property type="molecule type" value="Genomic_DNA"/>
</dbReference>
<feature type="transmembrane region" description="Helical" evidence="9">
    <location>
        <begin position="365"/>
        <end position="386"/>
    </location>
</feature>
<evidence type="ECO:0000256" key="8">
    <source>
        <dbReference type="ARBA" id="ARBA00040643"/>
    </source>
</evidence>
<keyword evidence="6 9" id="KW-0472">Membrane</keyword>
<protein>
    <recommendedName>
        <fullName evidence="8">Lipase maturation factor 2</fullName>
    </recommendedName>
</protein>
<evidence type="ECO:0000256" key="6">
    <source>
        <dbReference type="ARBA" id="ARBA00023136"/>
    </source>
</evidence>
<evidence type="ECO:0000256" key="3">
    <source>
        <dbReference type="ARBA" id="ARBA00022692"/>
    </source>
</evidence>
<keyword evidence="5 9" id="KW-1133">Transmembrane helix</keyword>